<dbReference type="SUPFAM" id="SSF111283">
    <property type="entry name" value="Putative modulator of DNA gyrase, PmbA/TldD"/>
    <property type="match status" value="1"/>
</dbReference>
<name>A0A656D9N8_KRYT1</name>
<dbReference type="InterPro" id="IPR036059">
    <property type="entry name" value="TldD/PmbA_sf"/>
</dbReference>
<evidence type="ECO:0000259" key="2">
    <source>
        <dbReference type="Pfam" id="PF19289"/>
    </source>
</evidence>
<dbReference type="InterPro" id="IPR051463">
    <property type="entry name" value="Peptidase_U62_metallo"/>
</dbReference>
<dbReference type="Proteomes" id="UP000243065">
    <property type="component" value="Unassembled WGS sequence"/>
</dbReference>
<dbReference type="GO" id="GO:0006508">
    <property type="term" value="P:proteolysis"/>
    <property type="evidence" value="ECO:0007669"/>
    <property type="project" value="InterPro"/>
</dbReference>
<sequence length="133" mass="14389">GRRESYKHYPLPRMRNTYIDAGKDNPDDLIKGVKFGIYAKSLGGGQVDIVSGNFVFEVNEGYLIENGEITYQIRGANLIGNGPEIMKKVIGVGNDLEIEKRTGSCGKDGQYIPVGVGQPTILVSEITVGGTQI</sequence>
<dbReference type="GO" id="GO:0005829">
    <property type="term" value="C:cytosol"/>
    <property type="evidence" value="ECO:0007669"/>
    <property type="project" value="TreeGrafter"/>
</dbReference>
<reference evidence="3 4" key="1">
    <citation type="submission" date="2015-11" db="EMBL/GenBank/DDBJ databases">
        <authorList>
            <person name="Varghese N."/>
        </authorList>
    </citation>
    <scope>NUCLEOTIDE SEQUENCE [LARGE SCALE GENOMIC DNA]</scope>
    <source>
        <strain evidence="3 4">JGI-24</strain>
    </source>
</reference>
<proteinExistence type="inferred from homology"/>
<dbReference type="Pfam" id="PF19289">
    <property type="entry name" value="PmbA_TldD_3rd"/>
    <property type="match status" value="1"/>
</dbReference>
<organism evidence="3 4">
    <name type="scientific">Kryptobacter tengchongensis</name>
    <dbReference type="NCBI Taxonomy" id="1643429"/>
    <lineage>
        <taxon>Bacteria</taxon>
        <taxon>Pseudomonadati</taxon>
        <taxon>Candidatus Kryptoniota</taxon>
        <taxon>Candidatus Kryptobacter</taxon>
    </lineage>
</organism>
<dbReference type="InterPro" id="IPR045569">
    <property type="entry name" value="Metalloprtase-TldD/E_C"/>
</dbReference>
<evidence type="ECO:0000313" key="3">
    <source>
        <dbReference type="EMBL" id="CUT02398.1"/>
    </source>
</evidence>
<dbReference type="GO" id="GO:0008237">
    <property type="term" value="F:metallopeptidase activity"/>
    <property type="evidence" value="ECO:0007669"/>
    <property type="project" value="InterPro"/>
</dbReference>
<feature type="domain" description="Metalloprotease TldD/E C-terminal" evidence="2">
    <location>
        <begin position="2"/>
        <end position="130"/>
    </location>
</feature>
<protein>
    <recommendedName>
        <fullName evidence="2">Metalloprotease TldD/E C-terminal domain-containing protein</fullName>
    </recommendedName>
</protein>
<dbReference type="PANTHER" id="PTHR30624">
    <property type="entry name" value="UNCHARACTERIZED PROTEIN TLDD AND PMBA"/>
    <property type="match status" value="1"/>
</dbReference>
<accession>A0A656D9N8</accession>
<dbReference type="AlphaFoldDB" id="A0A656D9N8"/>
<evidence type="ECO:0000313" key="4">
    <source>
        <dbReference type="Proteomes" id="UP000243065"/>
    </source>
</evidence>
<dbReference type="RefSeq" id="WP_234696325.1">
    <property type="nucleotide sequence ID" value="NZ_CZVU01000049.1"/>
</dbReference>
<evidence type="ECO:0000256" key="1">
    <source>
        <dbReference type="ARBA" id="ARBA00005836"/>
    </source>
</evidence>
<feature type="non-terminal residue" evidence="3">
    <location>
        <position position="1"/>
    </location>
</feature>
<gene>
    <name evidence="3" type="ORF">JGI24_01116</name>
</gene>
<keyword evidence="4" id="KW-1185">Reference proteome</keyword>
<dbReference type="PANTHER" id="PTHR30624:SF4">
    <property type="entry name" value="METALLOPROTEASE TLDD"/>
    <property type="match status" value="1"/>
</dbReference>
<comment type="similarity">
    <text evidence="1">Belongs to the peptidase U62 family.</text>
</comment>
<dbReference type="EMBL" id="CZVU01000049">
    <property type="protein sequence ID" value="CUT02398.1"/>
    <property type="molecule type" value="Genomic_DNA"/>
</dbReference>